<accession>A0A7R9FY23</accession>
<gene>
    <name evidence="2" type="ORF">TSIB3V08_LOCUS3883</name>
</gene>
<feature type="compositionally biased region" description="Low complexity" evidence="1">
    <location>
        <begin position="33"/>
        <end position="46"/>
    </location>
</feature>
<protein>
    <submittedName>
        <fullName evidence="2">Uncharacterized protein</fullName>
    </submittedName>
</protein>
<name>A0A7R9FY23_TIMSH</name>
<feature type="region of interest" description="Disordered" evidence="1">
    <location>
        <begin position="25"/>
        <end position="46"/>
    </location>
</feature>
<proteinExistence type="predicted"/>
<organism evidence="2">
    <name type="scientific">Timema shepardi</name>
    <name type="common">Walking stick</name>
    <dbReference type="NCBI Taxonomy" id="629360"/>
    <lineage>
        <taxon>Eukaryota</taxon>
        <taxon>Metazoa</taxon>
        <taxon>Ecdysozoa</taxon>
        <taxon>Arthropoda</taxon>
        <taxon>Hexapoda</taxon>
        <taxon>Insecta</taxon>
        <taxon>Pterygota</taxon>
        <taxon>Neoptera</taxon>
        <taxon>Polyneoptera</taxon>
        <taxon>Phasmatodea</taxon>
        <taxon>Timematodea</taxon>
        <taxon>Timematoidea</taxon>
        <taxon>Timematidae</taxon>
        <taxon>Timema</taxon>
    </lineage>
</organism>
<evidence type="ECO:0000313" key="2">
    <source>
        <dbReference type="EMBL" id="CAD7259681.1"/>
    </source>
</evidence>
<sequence>MELDDIYLQGQRPSPVVLRHRDSLVSGVNQSPSTLTTSSSGCKSSLGSQPIPQFTINKQFRFTCYETSCPELPSGDLKEVPLPAILDTLVHTTDRLEKPPPVQPTEIRTLISPSSAVELNTTSALANYDNEAVHPTEIRTLISPSSGVELNTTSALANYATEAYPDMKAPQALN</sequence>
<evidence type="ECO:0000256" key="1">
    <source>
        <dbReference type="SAM" id="MobiDB-lite"/>
    </source>
</evidence>
<reference evidence="2" key="1">
    <citation type="submission" date="2020-11" db="EMBL/GenBank/DDBJ databases">
        <authorList>
            <person name="Tran Van P."/>
        </authorList>
    </citation>
    <scope>NUCLEOTIDE SEQUENCE</scope>
</reference>
<dbReference type="AlphaFoldDB" id="A0A7R9FY23"/>
<dbReference type="EMBL" id="OC001338">
    <property type="protein sequence ID" value="CAD7259681.1"/>
    <property type="molecule type" value="Genomic_DNA"/>
</dbReference>